<evidence type="ECO:0000256" key="2">
    <source>
        <dbReference type="ARBA" id="ARBA00022723"/>
    </source>
</evidence>
<dbReference type="Gene3D" id="2.102.10.10">
    <property type="entry name" value="Rieske [2Fe-2S] iron-sulphur domain"/>
    <property type="match status" value="1"/>
</dbReference>
<dbReference type="GO" id="GO:0016705">
    <property type="term" value="F:oxidoreductase activity, acting on paired donors, with incorporation or reduction of molecular oxygen"/>
    <property type="evidence" value="ECO:0007669"/>
    <property type="project" value="UniProtKB-ARBA"/>
</dbReference>
<dbReference type="InterPro" id="IPR017941">
    <property type="entry name" value="Rieske_2Fe-2S"/>
</dbReference>
<keyword evidence="6" id="KW-0560">Oxidoreductase</keyword>
<comment type="caution">
    <text evidence="6">The sequence shown here is derived from an EMBL/GenBank/DDBJ whole genome shotgun (WGS) entry which is preliminary data.</text>
</comment>
<keyword evidence="7" id="KW-1185">Reference proteome</keyword>
<protein>
    <submittedName>
        <fullName evidence="6">3-phenylpropionate/trans-cinnamate dioxygenase ferredoxin subunit</fullName>
    </submittedName>
</protein>
<sequence length="106" mass="11198">MMAWEAVADVDQMEEGEPVRVELGDTPVCVVLLSDTEACAVHDTCTHQGQSLAEGHVTPEDEIVCPAHASTFDLHTGEARGIPAVAPVASFPCRIDDGAVWVDVGD</sequence>
<dbReference type="GO" id="GO:0046872">
    <property type="term" value="F:metal ion binding"/>
    <property type="evidence" value="ECO:0007669"/>
    <property type="project" value="UniProtKB-KW"/>
</dbReference>
<dbReference type="Pfam" id="PF00355">
    <property type="entry name" value="Rieske"/>
    <property type="match status" value="1"/>
</dbReference>
<keyword evidence="3" id="KW-0408">Iron</keyword>
<organism evidence="6 7">
    <name type="scientific">Actinomycetospora corticicola</name>
    <dbReference type="NCBI Taxonomy" id="663602"/>
    <lineage>
        <taxon>Bacteria</taxon>
        <taxon>Bacillati</taxon>
        <taxon>Actinomycetota</taxon>
        <taxon>Actinomycetes</taxon>
        <taxon>Pseudonocardiales</taxon>
        <taxon>Pseudonocardiaceae</taxon>
        <taxon>Actinomycetospora</taxon>
    </lineage>
</organism>
<dbReference type="PANTHER" id="PTHR21496:SF23">
    <property type="entry name" value="3-PHENYLPROPIONATE_CINNAMIC ACID DIOXYGENASE FERREDOXIN SUBUNIT"/>
    <property type="match status" value="1"/>
</dbReference>
<keyword evidence="2" id="KW-0479">Metal-binding</keyword>
<dbReference type="SUPFAM" id="SSF50022">
    <property type="entry name" value="ISP domain"/>
    <property type="match status" value="1"/>
</dbReference>
<dbReference type="PANTHER" id="PTHR21496">
    <property type="entry name" value="FERREDOXIN-RELATED"/>
    <property type="match status" value="1"/>
</dbReference>
<accession>A0A7Y9DTJ1</accession>
<evidence type="ECO:0000256" key="3">
    <source>
        <dbReference type="ARBA" id="ARBA00023004"/>
    </source>
</evidence>
<evidence type="ECO:0000256" key="1">
    <source>
        <dbReference type="ARBA" id="ARBA00022714"/>
    </source>
</evidence>
<dbReference type="PROSITE" id="PS51296">
    <property type="entry name" value="RIESKE"/>
    <property type="match status" value="1"/>
</dbReference>
<dbReference type="Proteomes" id="UP000535890">
    <property type="component" value="Unassembled WGS sequence"/>
</dbReference>
<evidence type="ECO:0000313" key="7">
    <source>
        <dbReference type="Proteomes" id="UP000535890"/>
    </source>
</evidence>
<keyword evidence="6" id="KW-0223">Dioxygenase</keyword>
<keyword evidence="1" id="KW-0001">2Fe-2S</keyword>
<gene>
    <name evidence="6" type="ORF">BJ983_001340</name>
</gene>
<dbReference type="EMBL" id="JACCBN010000001">
    <property type="protein sequence ID" value="NYD35238.1"/>
    <property type="molecule type" value="Genomic_DNA"/>
</dbReference>
<dbReference type="AlphaFoldDB" id="A0A7Y9DTJ1"/>
<dbReference type="GO" id="GO:0051213">
    <property type="term" value="F:dioxygenase activity"/>
    <property type="evidence" value="ECO:0007669"/>
    <property type="project" value="UniProtKB-KW"/>
</dbReference>
<feature type="domain" description="Rieske" evidence="5">
    <location>
        <begin position="4"/>
        <end position="102"/>
    </location>
</feature>
<name>A0A7Y9DTJ1_9PSEU</name>
<dbReference type="GO" id="GO:0004497">
    <property type="term" value="F:monooxygenase activity"/>
    <property type="evidence" value="ECO:0007669"/>
    <property type="project" value="UniProtKB-ARBA"/>
</dbReference>
<dbReference type="GO" id="GO:0051537">
    <property type="term" value="F:2 iron, 2 sulfur cluster binding"/>
    <property type="evidence" value="ECO:0007669"/>
    <property type="project" value="UniProtKB-KW"/>
</dbReference>
<keyword evidence="4" id="KW-0411">Iron-sulfur</keyword>
<evidence type="ECO:0000313" key="6">
    <source>
        <dbReference type="EMBL" id="NYD35238.1"/>
    </source>
</evidence>
<evidence type="ECO:0000259" key="5">
    <source>
        <dbReference type="PROSITE" id="PS51296"/>
    </source>
</evidence>
<evidence type="ECO:0000256" key="4">
    <source>
        <dbReference type="ARBA" id="ARBA00023014"/>
    </source>
</evidence>
<proteinExistence type="predicted"/>
<reference evidence="6 7" key="1">
    <citation type="submission" date="2020-07" db="EMBL/GenBank/DDBJ databases">
        <title>Sequencing the genomes of 1000 actinobacteria strains.</title>
        <authorList>
            <person name="Klenk H.-P."/>
        </authorList>
    </citation>
    <scope>NUCLEOTIDE SEQUENCE [LARGE SCALE GENOMIC DNA]</scope>
    <source>
        <strain evidence="6 7">DSM 45772</strain>
    </source>
</reference>
<dbReference type="InterPro" id="IPR036922">
    <property type="entry name" value="Rieske_2Fe-2S_sf"/>
</dbReference>